<sequence length="238" mass="26892">MVSLETFQAMPKSGDSNSSPRISFSGEYLDEKCLISMSPRSPNEIERNRKPRSGEFEFLSSNVTSQTMLSADELFFEGKLLPFWQVQNSEKLEKICLKEKEEEEKKEVKQTHKETATRVTTWYVDDDPSPRPPKCTVLWKELMRLRKQRPSSLSPSSSSSSSSSSCSFGGDLPPIAEGREGSGGNREKHAKRMKKGLERTRSTSIKIRPMVNVPICTQGKNNSQLPPLFTVKKGRLDR</sequence>
<accession>A0ACB7XWP6</accession>
<keyword evidence="2" id="KW-1185">Reference proteome</keyword>
<gene>
    <name evidence="1" type="ORF">Vadar_032757</name>
</gene>
<reference evidence="1 2" key="1">
    <citation type="journal article" date="2021" name="Hortic Res">
        <title>High-quality reference genome and annotation aids understanding of berry development for evergreen blueberry (Vaccinium darrowii).</title>
        <authorList>
            <person name="Yu J."/>
            <person name="Hulse-Kemp A.M."/>
            <person name="Babiker E."/>
            <person name="Staton M."/>
        </authorList>
    </citation>
    <scope>NUCLEOTIDE SEQUENCE [LARGE SCALE GENOMIC DNA]</scope>
    <source>
        <strain evidence="2">cv. NJ 8807/NJ 8810</strain>
        <tissue evidence="1">Young leaf</tissue>
    </source>
</reference>
<proteinExistence type="predicted"/>
<evidence type="ECO:0000313" key="2">
    <source>
        <dbReference type="Proteomes" id="UP000828048"/>
    </source>
</evidence>
<protein>
    <submittedName>
        <fullName evidence="1">Uncharacterized protein</fullName>
    </submittedName>
</protein>
<dbReference type="EMBL" id="CM037151">
    <property type="protein sequence ID" value="KAH7844895.1"/>
    <property type="molecule type" value="Genomic_DNA"/>
</dbReference>
<comment type="caution">
    <text evidence="1">The sequence shown here is derived from an EMBL/GenBank/DDBJ whole genome shotgun (WGS) entry which is preliminary data.</text>
</comment>
<dbReference type="Proteomes" id="UP000828048">
    <property type="component" value="Chromosome 1"/>
</dbReference>
<evidence type="ECO:0000313" key="1">
    <source>
        <dbReference type="EMBL" id="KAH7844895.1"/>
    </source>
</evidence>
<name>A0ACB7XWP6_9ERIC</name>
<organism evidence="1 2">
    <name type="scientific">Vaccinium darrowii</name>
    <dbReference type="NCBI Taxonomy" id="229202"/>
    <lineage>
        <taxon>Eukaryota</taxon>
        <taxon>Viridiplantae</taxon>
        <taxon>Streptophyta</taxon>
        <taxon>Embryophyta</taxon>
        <taxon>Tracheophyta</taxon>
        <taxon>Spermatophyta</taxon>
        <taxon>Magnoliopsida</taxon>
        <taxon>eudicotyledons</taxon>
        <taxon>Gunneridae</taxon>
        <taxon>Pentapetalae</taxon>
        <taxon>asterids</taxon>
        <taxon>Ericales</taxon>
        <taxon>Ericaceae</taxon>
        <taxon>Vaccinioideae</taxon>
        <taxon>Vaccinieae</taxon>
        <taxon>Vaccinium</taxon>
    </lineage>
</organism>